<proteinExistence type="predicted"/>
<accession>A0ABU8TDI5</accession>
<evidence type="ECO:0000259" key="1">
    <source>
        <dbReference type="Pfam" id="PF18029"/>
    </source>
</evidence>
<evidence type="ECO:0000313" key="2">
    <source>
        <dbReference type="EMBL" id="MEJ8281989.1"/>
    </source>
</evidence>
<dbReference type="RefSeq" id="WP_340294963.1">
    <property type="nucleotide sequence ID" value="NZ_JBBJUP010000026.1"/>
</dbReference>
<name>A0ABU8TDI5_9PSEU</name>
<sequence length="122" mass="13669">MGMRWEQIVVDARDPVRLGRWWAEALDWSVVNASPQEFEIQPAQGVTPGLIFVPVAEGKRSKNRLHIDLRPDGVRDSEVARLLMLGATRVNVGQHRAPADEVSWTVLADPEGNEFCVLGEQR</sequence>
<dbReference type="SUPFAM" id="SSF54593">
    <property type="entry name" value="Glyoxalase/Bleomycin resistance protein/Dihydroxybiphenyl dioxygenase"/>
    <property type="match status" value="1"/>
</dbReference>
<dbReference type="CDD" id="cd06587">
    <property type="entry name" value="VOC"/>
    <property type="match status" value="1"/>
</dbReference>
<keyword evidence="3" id="KW-1185">Reference proteome</keyword>
<dbReference type="EMBL" id="JBBJUP010000026">
    <property type="protein sequence ID" value="MEJ8281989.1"/>
    <property type="molecule type" value="Genomic_DNA"/>
</dbReference>
<dbReference type="PANTHER" id="PTHR35908">
    <property type="entry name" value="HYPOTHETICAL FUSION PROTEIN"/>
    <property type="match status" value="1"/>
</dbReference>
<protein>
    <submittedName>
        <fullName evidence="2">VOC family protein</fullName>
    </submittedName>
</protein>
<feature type="domain" description="Glyoxalase-like" evidence="1">
    <location>
        <begin position="7"/>
        <end position="118"/>
    </location>
</feature>
<dbReference type="Proteomes" id="UP001364211">
    <property type="component" value="Unassembled WGS sequence"/>
</dbReference>
<reference evidence="2 3" key="1">
    <citation type="submission" date="2024-03" db="EMBL/GenBank/DDBJ databases">
        <title>Draft genome sequence of Pseudonocardia sp. DW16-2.</title>
        <authorList>
            <person name="Duangmal K."/>
        </authorList>
    </citation>
    <scope>NUCLEOTIDE SEQUENCE [LARGE SCALE GENOMIC DNA]</scope>
    <source>
        <strain evidence="2 3">DW16-2</strain>
    </source>
</reference>
<gene>
    <name evidence="2" type="ORF">WJX68_23860</name>
</gene>
<comment type="caution">
    <text evidence="2">The sequence shown here is derived from an EMBL/GenBank/DDBJ whole genome shotgun (WGS) entry which is preliminary data.</text>
</comment>
<evidence type="ECO:0000313" key="3">
    <source>
        <dbReference type="Proteomes" id="UP001364211"/>
    </source>
</evidence>
<dbReference type="InterPro" id="IPR029068">
    <property type="entry name" value="Glyas_Bleomycin-R_OHBP_Dase"/>
</dbReference>
<dbReference type="InterPro" id="IPR041581">
    <property type="entry name" value="Glyoxalase_6"/>
</dbReference>
<dbReference type="Pfam" id="PF18029">
    <property type="entry name" value="Glyoxalase_6"/>
    <property type="match status" value="1"/>
</dbReference>
<dbReference type="Gene3D" id="3.10.180.10">
    <property type="entry name" value="2,3-Dihydroxybiphenyl 1,2-Dioxygenase, domain 1"/>
    <property type="match status" value="1"/>
</dbReference>
<organism evidence="2 3">
    <name type="scientific">Pseudonocardia spirodelae</name>
    <dbReference type="NCBI Taxonomy" id="3133431"/>
    <lineage>
        <taxon>Bacteria</taxon>
        <taxon>Bacillati</taxon>
        <taxon>Actinomycetota</taxon>
        <taxon>Actinomycetes</taxon>
        <taxon>Pseudonocardiales</taxon>
        <taxon>Pseudonocardiaceae</taxon>
        <taxon>Pseudonocardia</taxon>
    </lineage>
</organism>
<dbReference type="PANTHER" id="PTHR35908:SF1">
    <property type="entry name" value="CONSERVED PROTEIN"/>
    <property type="match status" value="1"/>
</dbReference>